<name>A0AAE3GZS0_9BACT</name>
<comment type="caution">
    <text evidence="1">The sequence shown here is derived from an EMBL/GenBank/DDBJ whole genome shotgun (WGS) entry which is preliminary data.</text>
</comment>
<dbReference type="EMBL" id="RJUF01000001">
    <property type="protein sequence ID" value="MCP9761396.1"/>
    <property type="molecule type" value="Genomic_DNA"/>
</dbReference>
<evidence type="ECO:0000313" key="2">
    <source>
        <dbReference type="Proteomes" id="UP001204144"/>
    </source>
</evidence>
<accession>A0AAE3GZS0</accession>
<keyword evidence="2" id="KW-1185">Reference proteome</keyword>
<dbReference type="Proteomes" id="UP001204144">
    <property type="component" value="Unassembled WGS sequence"/>
</dbReference>
<sequence>MILGEIGQFSDMYLVRLEILSISLRHREDVEELNGAQIYTKNFKTQRETATETHTKQITKIL</sequence>
<gene>
    <name evidence="1" type="ORF">EGI31_00405</name>
</gene>
<protein>
    <submittedName>
        <fullName evidence="1">Uncharacterized protein</fullName>
    </submittedName>
</protein>
<dbReference type="AlphaFoldDB" id="A0AAE3GZS0"/>
<organism evidence="1 2">
    <name type="scientific">Lacihabitans soyangensis</name>
    <dbReference type="NCBI Taxonomy" id="869394"/>
    <lineage>
        <taxon>Bacteria</taxon>
        <taxon>Pseudomonadati</taxon>
        <taxon>Bacteroidota</taxon>
        <taxon>Cytophagia</taxon>
        <taxon>Cytophagales</taxon>
        <taxon>Leadbetterellaceae</taxon>
        <taxon>Lacihabitans</taxon>
    </lineage>
</organism>
<reference evidence="1 2" key="1">
    <citation type="submission" date="2018-11" db="EMBL/GenBank/DDBJ databases">
        <title>Novel bacteria species description.</title>
        <authorList>
            <person name="Han J.-H."/>
        </authorList>
    </citation>
    <scope>NUCLEOTIDE SEQUENCE [LARGE SCALE GENOMIC DNA]</scope>
    <source>
        <strain evidence="1 2">KCTC23259</strain>
    </source>
</reference>
<evidence type="ECO:0000313" key="1">
    <source>
        <dbReference type="EMBL" id="MCP9761396.1"/>
    </source>
</evidence>
<proteinExistence type="predicted"/>